<keyword evidence="3" id="KW-1185">Reference proteome</keyword>
<evidence type="ECO:0000313" key="2">
    <source>
        <dbReference type="EMBL" id="KEQ02240.1"/>
    </source>
</evidence>
<dbReference type="PANTHER" id="PTHR22916">
    <property type="entry name" value="GLYCOSYLTRANSFERASE"/>
    <property type="match status" value="1"/>
</dbReference>
<evidence type="ECO:0000313" key="3">
    <source>
        <dbReference type="Proteomes" id="UP000052167"/>
    </source>
</evidence>
<dbReference type="RefSeq" id="WP_037170093.1">
    <property type="nucleotide sequence ID" value="NZ_JOKI01000061.1"/>
</dbReference>
<name>A0A922NWI5_9HYPH</name>
<dbReference type="GO" id="GO:0016758">
    <property type="term" value="F:hexosyltransferase activity"/>
    <property type="evidence" value="ECO:0007669"/>
    <property type="project" value="UniProtKB-ARBA"/>
</dbReference>
<dbReference type="SUPFAM" id="SSF53448">
    <property type="entry name" value="Nucleotide-diphospho-sugar transferases"/>
    <property type="match status" value="1"/>
</dbReference>
<dbReference type="Proteomes" id="UP000052167">
    <property type="component" value="Unassembled WGS sequence"/>
</dbReference>
<comment type="caution">
    <text evidence="2">The sequence shown here is derived from an EMBL/GenBank/DDBJ whole genome shotgun (WGS) entry which is preliminary data.</text>
</comment>
<protein>
    <recommendedName>
        <fullName evidence="1">Glycosyltransferase 2-like domain-containing protein</fullName>
    </recommendedName>
</protein>
<gene>
    <name evidence="2" type="ORF">GV68_23625</name>
</gene>
<dbReference type="PANTHER" id="PTHR22916:SF3">
    <property type="entry name" value="UDP-GLCNAC:BETAGAL BETA-1,3-N-ACETYLGLUCOSAMINYLTRANSFERASE-LIKE PROTEIN 1"/>
    <property type="match status" value="1"/>
</dbReference>
<proteinExistence type="predicted"/>
<reference evidence="2 3" key="1">
    <citation type="submission" date="2014-06" db="EMBL/GenBank/DDBJ databases">
        <title>Rhizobium pelagicum/R2-400B4.</title>
        <authorList>
            <person name="Kimes N.E."/>
            <person name="Lopez-Perez M."/>
        </authorList>
    </citation>
    <scope>NUCLEOTIDE SEQUENCE [LARGE SCALE GENOMIC DNA]</scope>
    <source>
        <strain evidence="2 3">R2-400B4</strain>
    </source>
</reference>
<dbReference type="Gene3D" id="3.90.550.10">
    <property type="entry name" value="Spore Coat Polysaccharide Biosynthesis Protein SpsA, Chain A"/>
    <property type="match status" value="1"/>
</dbReference>
<dbReference type="Pfam" id="PF00535">
    <property type="entry name" value="Glycos_transf_2"/>
    <property type="match status" value="1"/>
</dbReference>
<sequence>MLSNHESDLVSIIVPTYNSESFIYDSIASVLSQTYSDFELIIVDDDSSDDTISIIRSFDDPRIRLERNESNCGPAETRNTGLKLAIGRYIAFLDSDDLWAEDKLEKQIAFMKAKNVAFIYTRYVLIDEHGVRFGDSGPLSPSVTYRSLLPHCIIRTSSVVYDSYSTAGKIYFPPLRKRQDFGLFLRLLSVCHEAHLLDEELCSYRIRKNSVSSNKLKNIPYNWDLYRNVEKLSLASSVYYISRWFLNSAFVNIKRQYVRRSNLLGLRK</sequence>
<accession>A0A922NWI5</accession>
<feature type="domain" description="Glycosyltransferase 2-like" evidence="1">
    <location>
        <begin position="11"/>
        <end position="128"/>
    </location>
</feature>
<dbReference type="AlphaFoldDB" id="A0A922NWI5"/>
<dbReference type="EMBL" id="JOKJ01000065">
    <property type="protein sequence ID" value="KEQ02240.1"/>
    <property type="molecule type" value="Genomic_DNA"/>
</dbReference>
<dbReference type="OrthoDB" id="9794124at2"/>
<organism evidence="2 3">
    <name type="scientific">Pseudorhizobium pelagicum</name>
    <dbReference type="NCBI Taxonomy" id="1509405"/>
    <lineage>
        <taxon>Bacteria</taxon>
        <taxon>Pseudomonadati</taxon>
        <taxon>Pseudomonadota</taxon>
        <taxon>Alphaproteobacteria</taxon>
        <taxon>Hyphomicrobiales</taxon>
        <taxon>Rhizobiaceae</taxon>
        <taxon>Rhizobium/Agrobacterium group</taxon>
        <taxon>Pseudorhizobium</taxon>
    </lineage>
</organism>
<dbReference type="InterPro" id="IPR029044">
    <property type="entry name" value="Nucleotide-diphossugar_trans"/>
</dbReference>
<evidence type="ECO:0000259" key="1">
    <source>
        <dbReference type="Pfam" id="PF00535"/>
    </source>
</evidence>
<dbReference type="InterPro" id="IPR001173">
    <property type="entry name" value="Glyco_trans_2-like"/>
</dbReference>